<reference evidence="2 3" key="1">
    <citation type="submission" date="2020-02" db="EMBL/GenBank/DDBJ databases">
        <title>Rhodobacter algicola sp. nov., isolated from microalga culture.</title>
        <authorList>
            <person name="Park C.-Y."/>
        </authorList>
    </citation>
    <scope>NUCLEOTIDE SEQUENCE [LARGE SCALE GENOMIC DNA]</scope>
    <source>
        <strain evidence="2 3">ETT8</strain>
    </source>
</reference>
<protein>
    <recommendedName>
        <fullName evidence="1">DUF6455 domain-containing protein</fullName>
    </recommendedName>
</protein>
<proteinExistence type="predicted"/>
<evidence type="ECO:0000259" key="1">
    <source>
        <dbReference type="Pfam" id="PF20056"/>
    </source>
</evidence>
<gene>
    <name evidence="2" type="ORF">G3572_05590</name>
</gene>
<dbReference type="Pfam" id="PF20056">
    <property type="entry name" value="DUF6455"/>
    <property type="match status" value="1"/>
</dbReference>
<sequence length="85" mass="9033">MIGFSDAPLAWGLTRGMARVLGVNLPSAVVDGWLTRKELGQLVSRCEACSQKTACTAWLATATGTSCPPVFCPNKTALEVLSLRH</sequence>
<organism evidence="2 3">
    <name type="scientific">Pseudotabrizicola algicola</name>
    <dbReference type="NCBI Taxonomy" id="2709381"/>
    <lineage>
        <taxon>Bacteria</taxon>
        <taxon>Pseudomonadati</taxon>
        <taxon>Pseudomonadota</taxon>
        <taxon>Alphaproteobacteria</taxon>
        <taxon>Rhodobacterales</taxon>
        <taxon>Paracoccaceae</taxon>
        <taxon>Pseudotabrizicola</taxon>
    </lineage>
</organism>
<keyword evidence="3" id="KW-1185">Reference proteome</keyword>
<feature type="domain" description="DUF6455" evidence="1">
    <location>
        <begin position="3"/>
        <end position="82"/>
    </location>
</feature>
<evidence type="ECO:0000313" key="2">
    <source>
        <dbReference type="EMBL" id="NEX45669.1"/>
    </source>
</evidence>
<comment type="caution">
    <text evidence="2">The sequence shown here is derived from an EMBL/GenBank/DDBJ whole genome shotgun (WGS) entry which is preliminary data.</text>
</comment>
<dbReference type="Proteomes" id="UP000481421">
    <property type="component" value="Unassembled WGS sequence"/>
</dbReference>
<dbReference type="InterPro" id="IPR045601">
    <property type="entry name" value="DUF6455"/>
</dbReference>
<accession>A0A6B3RRF2</accession>
<dbReference type="AlphaFoldDB" id="A0A6B3RRF2"/>
<dbReference type="RefSeq" id="WP_164609638.1">
    <property type="nucleotide sequence ID" value="NZ_JAAIKE010000001.1"/>
</dbReference>
<dbReference type="EMBL" id="JAAIKE010000001">
    <property type="protein sequence ID" value="NEX45669.1"/>
    <property type="molecule type" value="Genomic_DNA"/>
</dbReference>
<evidence type="ECO:0000313" key="3">
    <source>
        <dbReference type="Proteomes" id="UP000481421"/>
    </source>
</evidence>
<name>A0A6B3RRF2_9RHOB</name>